<name>A0A7Y9E8P6_9ACTN</name>
<feature type="domain" description="Inositolphosphotransferase Aur1/Ipt1" evidence="6">
    <location>
        <begin position="56"/>
        <end position="240"/>
    </location>
</feature>
<evidence type="ECO:0000259" key="6">
    <source>
        <dbReference type="Pfam" id="PF14378"/>
    </source>
</evidence>
<gene>
    <name evidence="7" type="ORF">BJZ21_003354</name>
</gene>
<keyword evidence="4 5" id="KW-0472">Membrane</keyword>
<evidence type="ECO:0000256" key="2">
    <source>
        <dbReference type="ARBA" id="ARBA00022692"/>
    </source>
</evidence>
<dbReference type="GO" id="GO:0016020">
    <property type="term" value="C:membrane"/>
    <property type="evidence" value="ECO:0007669"/>
    <property type="project" value="UniProtKB-SubCell"/>
</dbReference>
<feature type="transmembrane region" description="Helical" evidence="5">
    <location>
        <begin position="230"/>
        <end position="247"/>
    </location>
</feature>
<evidence type="ECO:0000256" key="3">
    <source>
        <dbReference type="ARBA" id="ARBA00022989"/>
    </source>
</evidence>
<comment type="caution">
    <text evidence="7">The sequence shown here is derived from an EMBL/GenBank/DDBJ whole genome shotgun (WGS) entry which is preliminary data.</text>
</comment>
<keyword evidence="2 5" id="KW-0812">Transmembrane</keyword>
<keyword evidence="8" id="KW-1185">Reference proteome</keyword>
<feature type="transmembrane region" description="Helical" evidence="5">
    <location>
        <begin position="205"/>
        <end position="224"/>
    </location>
</feature>
<sequence length="274" mass="30145">MSMPSLTAIAGVRQRYPRLTRGVLELVLVLVLWLGYSLSRLLADTAMTPALQRAHGLLHIEKHLGLHWEVPLNQLFSAHEVLGLLGSYWYAALHYVVTFAVLVWLYLRGRHTYLPARRALAIATILGLVIYLMLPTAPPRFLGGYVDVLDLHAAAGWWGTDASAPRGLGGLTNQLAAFPSLHAGWALWCAIALHRHARWSWVKVLGWLYAVGTAVVIVGTGNHWVLDVLVGWLVIVTGFMVADGLPVRADRDRRGRMGPPDGALANRRAQLAVD</sequence>
<proteinExistence type="predicted"/>
<protein>
    <recommendedName>
        <fullName evidence="6">Inositolphosphotransferase Aur1/Ipt1 domain-containing protein</fullName>
    </recommendedName>
</protein>
<keyword evidence="3 5" id="KW-1133">Transmembrane helix</keyword>
<evidence type="ECO:0000313" key="7">
    <source>
        <dbReference type="EMBL" id="NYD43271.1"/>
    </source>
</evidence>
<dbReference type="PANTHER" id="PTHR31310:SF7">
    <property type="entry name" value="PA-PHOSPHATASE RELATED-FAMILY PROTEIN DDB_G0268928"/>
    <property type="match status" value="1"/>
</dbReference>
<dbReference type="InterPro" id="IPR052185">
    <property type="entry name" value="IPC_Synthase-Related"/>
</dbReference>
<feature type="transmembrane region" description="Helical" evidence="5">
    <location>
        <begin position="23"/>
        <end position="43"/>
    </location>
</feature>
<dbReference type="AlphaFoldDB" id="A0A7Y9E8P6"/>
<comment type="subcellular location">
    <subcellularLocation>
        <location evidence="1">Membrane</location>
        <topology evidence="1">Multi-pass membrane protein</topology>
    </subcellularLocation>
</comment>
<feature type="transmembrane region" description="Helical" evidence="5">
    <location>
        <begin position="175"/>
        <end position="193"/>
    </location>
</feature>
<organism evidence="7 8">
    <name type="scientific">Nocardioides panaciterrulae</name>
    <dbReference type="NCBI Taxonomy" id="661492"/>
    <lineage>
        <taxon>Bacteria</taxon>
        <taxon>Bacillati</taxon>
        <taxon>Actinomycetota</taxon>
        <taxon>Actinomycetes</taxon>
        <taxon>Propionibacteriales</taxon>
        <taxon>Nocardioidaceae</taxon>
        <taxon>Nocardioides</taxon>
    </lineage>
</organism>
<evidence type="ECO:0000313" key="8">
    <source>
        <dbReference type="Proteomes" id="UP000535511"/>
    </source>
</evidence>
<accession>A0A7Y9E8P6</accession>
<dbReference type="PANTHER" id="PTHR31310">
    <property type="match status" value="1"/>
</dbReference>
<evidence type="ECO:0000256" key="1">
    <source>
        <dbReference type="ARBA" id="ARBA00004141"/>
    </source>
</evidence>
<reference evidence="7 8" key="1">
    <citation type="submission" date="2020-07" db="EMBL/GenBank/DDBJ databases">
        <title>Sequencing the genomes of 1000 actinobacteria strains.</title>
        <authorList>
            <person name="Klenk H.-P."/>
        </authorList>
    </citation>
    <scope>NUCLEOTIDE SEQUENCE [LARGE SCALE GENOMIC DNA]</scope>
    <source>
        <strain evidence="7 8">DSM 21350</strain>
    </source>
</reference>
<evidence type="ECO:0000256" key="4">
    <source>
        <dbReference type="ARBA" id="ARBA00023136"/>
    </source>
</evidence>
<feature type="transmembrane region" description="Helical" evidence="5">
    <location>
        <begin position="88"/>
        <end position="107"/>
    </location>
</feature>
<dbReference type="Pfam" id="PF14378">
    <property type="entry name" value="PAP2_3"/>
    <property type="match status" value="1"/>
</dbReference>
<dbReference type="Proteomes" id="UP000535511">
    <property type="component" value="Unassembled WGS sequence"/>
</dbReference>
<dbReference type="CDD" id="cd03386">
    <property type="entry name" value="PAP2_Aur1_like"/>
    <property type="match status" value="1"/>
</dbReference>
<dbReference type="InterPro" id="IPR026841">
    <property type="entry name" value="Aur1/Ipt1"/>
</dbReference>
<feature type="transmembrane region" description="Helical" evidence="5">
    <location>
        <begin position="119"/>
        <end position="137"/>
    </location>
</feature>
<dbReference type="EMBL" id="JACCBG010000001">
    <property type="protein sequence ID" value="NYD43271.1"/>
    <property type="molecule type" value="Genomic_DNA"/>
</dbReference>
<evidence type="ECO:0000256" key="5">
    <source>
        <dbReference type="SAM" id="Phobius"/>
    </source>
</evidence>